<dbReference type="InterPro" id="IPR015797">
    <property type="entry name" value="NUDIX_hydrolase-like_dom_sf"/>
</dbReference>
<proteinExistence type="predicted"/>
<dbReference type="Gene3D" id="3.90.79.10">
    <property type="entry name" value="Nucleoside Triphosphate Pyrophosphohydrolase"/>
    <property type="match status" value="1"/>
</dbReference>
<dbReference type="PROSITE" id="PS51462">
    <property type="entry name" value="NUDIX"/>
    <property type="match status" value="1"/>
</dbReference>
<gene>
    <name evidence="2" type="ORF">EWM59_10000</name>
</gene>
<organism evidence="2 3">
    <name type="scientific">Emticicia agri</name>
    <dbReference type="NCBI Taxonomy" id="2492393"/>
    <lineage>
        <taxon>Bacteria</taxon>
        <taxon>Pseudomonadati</taxon>
        <taxon>Bacteroidota</taxon>
        <taxon>Cytophagia</taxon>
        <taxon>Cytophagales</taxon>
        <taxon>Leadbetterellaceae</taxon>
        <taxon>Emticicia</taxon>
    </lineage>
</organism>
<dbReference type="PANTHER" id="PTHR43736">
    <property type="entry name" value="ADP-RIBOSE PYROPHOSPHATASE"/>
    <property type="match status" value="1"/>
</dbReference>
<dbReference type="CDD" id="cd03674">
    <property type="entry name" value="NUDIX_Hydrolase"/>
    <property type="match status" value="1"/>
</dbReference>
<sequence>MHRKKILELLNQYKSEDINEQTMTKQAIDFVNTHTNCFDRELLIGHVTGSAWILDNSGEFVLLTHHRKLDRWFQPGGHCDGDSDVLAVALKEAIEETGVSEIQVDNESIFDVDIHTIPERKGIPEHLHYDVRFLFRADKELPLLITEESTDLAWIALTKVEELNNEESMMRMVRKTLKTV</sequence>
<dbReference type="OrthoDB" id="9787880at2"/>
<dbReference type="RefSeq" id="WP_130020827.1">
    <property type="nucleotide sequence ID" value="NZ_SEWF01000012.1"/>
</dbReference>
<evidence type="ECO:0000313" key="2">
    <source>
        <dbReference type="EMBL" id="RYU95687.1"/>
    </source>
</evidence>
<name>A0A4Q5M1H5_9BACT</name>
<protein>
    <submittedName>
        <fullName evidence="2">NUDIX domain-containing protein</fullName>
    </submittedName>
</protein>
<accession>A0A4Q5M1H5</accession>
<comment type="caution">
    <text evidence="2">The sequence shown here is derived from an EMBL/GenBank/DDBJ whole genome shotgun (WGS) entry which is preliminary data.</text>
</comment>
<dbReference type="SUPFAM" id="SSF55811">
    <property type="entry name" value="Nudix"/>
    <property type="match status" value="1"/>
</dbReference>
<dbReference type="InterPro" id="IPR000086">
    <property type="entry name" value="NUDIX_hydrolase_dom"/>
</dbReference>
<keyword evidence="3" id="KW-1185">Reference proteome</keyword>
<dbReference type="PANTHER" id="PTHR43736:SF1">
    <property type="entry name" value="DIHYDRONEOPTERIN TRIPHOSPHATE DIPHOSPHATASE"/>
    <property type="match status" value="1"/>
</dbReference>
<dbReference type="Pfam" id="PF00293">
    <property type="entry name" value="NUDIX"/>
    <property type="match status" value="1"/>
</dbReference>
<evidence type="ECO:0000259" key="1">
    <source>
        <dbReference type="PROSITE" id="PS51462"/>
    </source>
</evidence>
<dbReference type="AlphaFoldDB" id="A0A4Q5M1H5"/>
<dbReference type="EMBL" id="SEWF01000012">
    <property type="protein sequence ID" value="RYU95687.1"/>
    <property type="molecule type" value="Genomic_DNA"/>
</dbReference>
<dbReference type="Proteomes" id="UP000293162">
    <property type="component" value="Unassembled WGS sequence"/>
</dbReference>
<reference evidence="2 3" key="1">
    <citation type="submission" date="2019-02" db="EMBL/GenBank/DDBJ databases">
        <title>Bacterial novel species Emticicia sp. 17J42-9 isolated from soil.</title>
        <authorList>
            <person name="Jung H.-Y."/>
        </authorList>
    </citation>
    <scope>NUCLEOTIDE SEQUENCE [LARGE SCALE GENOMIC DNA]</scope>
    <source>
        <strain evidence="2 3">17J42-9</strain>
    </source>
</reference>
<evidence type="ECO:0000313" key="3">
    <source>
        <dbReference type="Proteomes" id="UP000293162"/>
    </source>
</evidence>
<feature type="domain" description="Nudix hydrolase" evidence="1">
    <location>
        <begin position="44"/>
        <end position="177"/>
    </location>
</feature>